<dbReference type="EMBL" id="SGPK01000006">
    <property type="protein sequence ID" value="THH11939.1"/>
    <property type="molecule type" value="Genomic_DNA"/>
</dbReference>
<organism evidence="2 3">
    <name type="scientific">Phellinidium pouzarii</name>
    <dbReference type="NCBI Taxonomy" id="167371"/>
    <lineage>
        <taxon>Eukaryota</taxon>
        <taxon>Fungi</taxon>
        <taxon>Dikarya</taxon>
        <taxon>Basidiomycota</taxon>
        <taxon>Agaricomycotina</taxon>
        <taxon>Agaricomycetes</taxon>
        <taxon>Hymenochaetales</taxon>
        <taxon>Hymenochaetaceae</taxon>
        <taxon>Phellinidium</taxon>
    </lineage>
</organism>
<evidence type="ECO:0000256" key="1">
    <source>
        <dbReference type="SAM" id="MobiDB-lite"/>
    </source>
</evidence>
<protein>
    <submittedName>
        <fullName evidence="2">Uncharacterized protein</fullName>
    </submittedName>
</protein>
<reference evidence="2 3" key="1">
    <citation type="submission" date="2019-02" db="EMBL/GenBank/DDBJ databases">
        <title>Genome sequencing of the rare red list fungi Phellinidium pouzarii.</title>
        <authorList>
            <person name="Buettner E."/>
            <person name="Kellner H."/>
        </authorList>
    </citation>
    <scope>NUCLEOTIDE SEQUENCE [LARGE SCALE GENOMIC DNA]</scope>
    <source>
        <strain evidence="2 3">DSM 108285</strain>
    </source>
</reference>
<feature type="compositionally biased region" description="Acidic residues" evidence="1">
    <location>
        <begin position="98"/>
        <end position="115"/>
    </location>
</feature>
<keyword evidence="3" id="KW-1185">Reference proteome</keyword>
<proteinExistence type="predicted"/>
<sequence>MAMSMTPTKRVLTEDAHSSFRASRSPYNGIISDDITARLQNIGSRVRKSNDTLLGVFSPQFRAAISQSSPSPSPRKRGRTESDSEREEEVTLGQSVAESEDAEMEMETTSDDEDITIITTVNLPSPSRPVKPLKKSARAQHTSVPPLVHTMPTNTQYSDLGRMHLDSENCVNKEWKDLFNEPF</sequence>
<feature type="region of interest" description="Disordered" evidence="1">
    <location>
        <begin position="1"/>
        <end position="28"/>
    </location>
</feature>
<evidence type="ECO:0000313" key="3">
    <source>
        <dbReference type="Proteomes" id="UP000308199"/>
    </source>
</evidence>
<dbReference type="OrthoDB" id="4072855at2759"/>
<accession>A0A4S4LJ02</accession>
<comment type="caution">
    <text evidence="2">The sequence shown here is derived from an EMBL/GenBank/DDBJ whole genome shotgun (WGS) entry which is preliminary data.</text>
</comment>
<name>A0A4S4LJ02_9AGAM</name>
<dbReference type="AlphaFoldDB" id="A0A4S4LJ02"/>
<gene>
    <name evidence="2" type="ORF">EW145_g316</name>
</gene>
<dbReference type="Proteomes" id="UP000308199">
    <property type="component" value="Unassembled WGS sequence"/>
</dbReference>
<evidence type="ECO:0000313" key="2">
    <source>
        <dbReference type="EMBL" id="THH11939.1"/>
    </source>
</evidence>
<feature type="region of interest" description="Disordered" evidence="1">
    <location>
        <begin position="62"/>
        <end position="153"/>
    </location>
</feature>